<keyword evidence="1" id="KW-1185">Reference proteome</keyword>
<gene>
    <name evidence="2" type="primary">LOC110990082</name>
</gene>
<dbReference type="Proteomes" id="UP000694845">
    <property type="component" value="Unplaced"/>
</dbReference>
<evidence type="ECO:0000313" key="2">
    <source>
        <dbReference type="RefSeq" id="XP_022110584.1"/>
    </source>
</evidence>
<dbReference type="Gene3D" id="3.80.10.10">
    <property type="entry name" value="Ribonuclease Inhibitor"/>
    <property type="match status" value="2"/>
</dbReference>
<dbReference type="RefSeq" id="XP_022110584.1">
    <property type="nucleotide sequence ID" value="XM_022254892.1"/>
</dbReference>
<dbReference type="PANTHER" id="PTHR24109:SF3">
    <property type="entry name" value="LEUCINE-RICH REPEAT-CONTAINING PROTEIN 31"/>
    <property type="match status" value="1"/>
</dbReference>
<reference evidence="2" key="1">
    <citation type="submission" date="2025-08" db="UniProtKB">
        <authorList>
            <consortium name="RefSeq"/>
        </authorList>
    </citation>
    <scope>IDENTIFICATION</scope>
</reference>
<proteinExistence type="predicted"/>
<dbReference type="InterPro" id="IPR032675">
    <property type="entry name" value="LRR_dom_sf"/>
</dbReference>
<organism evidence="1 2">
    <name type="scientific">Acanthaster planci</name>
    <name type="common">Crown-of-thorns starfish</name>
    <dbReference type="NCBI Taxonomy" id="133434"/>
    <lineage>
        <taxon>Eukaryota</taxon>
        <taxon>Metazoa</taxon>
        <taxon>Echinodermata</taxon>
        <taxon>Eleutherozoa</taxon>
        <taxon>Asterozoa</taxon>
        <taxon>Asteroidea</taxon>
        <taxon>Valvatacea</taxon>
        <taxon>Valvatida</taxon>
        <taxon>Acanthasteridae</taxon>
        <taxon>Acanthaster</taxon>
    </lineage>
</organism>
<dbReference type="PANTHER" id="PTHR24109">
    <property type="entry name" value="LEUCINE-RICH REPEAT-CONTAINING PROTEIN 31"/>
    <property type="match status" value="1"/>
</dbReference>
<sequence length="253" mass="28252">MAELALSMGGLENLTDLDLSHNKDLSGNAKTWASCLKTLTHLRSLEMQDCGTESRDVKYLAKAISEMGNLMDCNFSGSQVELDVSSSDSLIRLTIRSGSFRTGDIGEDMADILQSLCNRVDLVSLILENIYGLSDSVTLWTPVLSKLTHLEELELYGCSLQSTDIEHLAVALSQMPALRELSLKDNWSLGGSAESWAPSLEKLRYVRHLNLDNCALTEEDMRHIHEVRERCSPWKLSCGLYGLIERSMTHDWL</sequence>
<dbReference type="GeneID" id="110990082"/>
<protein>
    <submittedName>
        <fullName evidence="2">Leucine-rich repeat-containing protein 31-like</fullName>
    </submittedName>
</protein>
<dbReference type="AlphaFoldDB" id="A0A8B7ZYT9"/>
<dbReference type="KEGG" id="aplc:110990082"/>
<name>A0A8B7ZYT9_ACAPL</name>
<dbReference type="SUPFAM" id="SSF52047">
    <property type="entry name" value="RNI-like"/>
    <property type="match status" value="1"/>
</dbReference>
<dbReference type="OrthoDB" id="1394818at2759"/>
<dbReference type="InterPro" id="IPR042419">
    <property type="entry name" value="LRC31"/>
</dbReference>
<evidence type="ECO:0000313" key="1">
    <source>
        <dbReference type="Proteomes" id="UP000694845"/>
    </source>
</evidence>
<accession>A0A8B7ZYT9</accession>